<evidence type="ECO:0000313" key="1">
    <source>
        <dbReference type="EMBL" id="CEM62105.1"/>
    </source>
</evidence>
<organism evidence="1 3">
    <name type="scientific">Treponema phagedenis</name>
    <dbReference type="NCBI Taxonomy" id="162"/>
    <lineage>
        <taxon>Bacteria</taxon>
        <taxon>Pseudomonadati</taxon>
        <taxon>Spirochaetota</taxon>
        <taxon>Spirochaetia</taxon>
        <taxon>Spirochaetales</taxon>
        <taxon>Treponemataceae</taxon>
        <taxon>Treponema</taxon>
    </lineage>
</organism>
<dbReference type="EMBL" id="CDNC01000022">
    <property type="protein sequence ID" value="CEM62105.1"/>
    <property type="molecule type" value="Genomic_DNA"/>
</dbReference>
<evidence type="ECO:0000313" key="3">
    <source>
        <dbReference type="Proteomes" id="UP000042527"/>
    </source>
</evidence>
<reference evidence="1" key="2">
    <citation type="submission" date="2015-01" db="EMBL/GenBank/DDBJ databases">
        <authorList>
            <person name="Xiang T."/>
            <person name="Song Y."/>
            <person name="Huang L."/>
            <person name="Wang B."/>
            <person name="Wu P."/>
        </authorList>
    </citation>
    <scope>NUCLEOTIDE SEQUENCE [LARGE SCALE GENOMIC DNA]</scope>
    <source>
        <strain evidence="1">V1</strain>
    </source>
</reference>
<reference evidence="2 4" key="3">
    <citation type="submission" date="2019-08" db="EMBL/GenBank/DDBJ databases">
        <authorList>
            <person name="Kuhnert P."/>
        </authorList>
    </citation>
    <scope>NUCLEOTIDE SEQUENCE [LARGE SCALE GENOMIC DNA]</scope>
    <source>
        <strain evidence="2 4">B36.5</strain>
    </source>
</reference>
<sequence length="186" mass="21295">MKVKKLSVFIGLVIFIFAALTSSCILLSLSETGGFYDEDYENSVARKEISVITLNRWLKGYELRLNSPTSLSGKQLMEVTKLCIKSGDLNNLYIIDENSVLSFATMQVKFIMDGQPFYCQFEYSISNSGNFTFKPIKVMDAVTDNPYKKSIYASDEKNIKRYFIDLLEQTFKNIKKSVINRSKDFT</sequence>
<dbReference type="RefSeq" id="WP_024752889.1">
    <property type="nucleotide sequence ID" value="NZ_CDNC01000022.1"/>
</dbReference>
<dbReference type="EMBL" id="CP042817">
    <property type="protein sequence ID" value="QEJ99417.1"/>
    <property type="molecule type" value="Genomic_DNA"/>
</dbReference>
<gene>
    <name evidence="2" type="ORF">FUT82_16435</name>
    <name evidence="1" type="ORF">TPHV1_290022</name>
</gene>
<reference evidence="3" key="1">
    <citation type="submission" date="2015-01" db="EMBL/GenBank/DDBJ databases">
        <authorList>
            <person name="Manzoor Shahid"/>
            <person name="Zubair Saima"/>
        </authorList>
    </citation>
    <scope>NUCLEOTIDE SEQUENCE [LARGE SCALE GENOMIC DNA]</scope>
    <source>
        <strain evidence="3">V1</strain>
    </source>
</reference>
<dbReference type="Proteomes" id="UP000323594">
    <property type="component" value="Chromosome"/>
</dbReference>
<dbReference type="AlphaFoldDB" id="A0A0B7GYT7"/>
<evidence type="ECO:0000313" key="4">
    <source>
        <dbReference type="Proteomes" id="UP000323594"/>
    </source>
</evidence>
<evidence type="ECO:0000313" key="2">
    <source>
        <dbReference type="EMBL" id="QEJ99417.1"/>
    </source>
</evidence>
<dbReference type="PROSITE" id="PS51257">
    <property type="entry name" value="PROKAR_LIPOPROTEIN"/>
    <property type="match status" value="1"/>
</dbReference>
<dbReference type="Proteomes" id="UP000042527">
    <property type="component" value="Unassembled WGS sequence"/>
</dbReference>
<protein>
    <recommendedName>
        <fullName evidence="5">Lipoprotein</fullName>
    </recommendedName>
</protein>
<proteinExistence type="predicted"/>
<name>A0A0B7GYT7_TREPH</name>
<dbReference type="GeneID" id="57751812"/>
<evidence type="ECO:0008006" key="5">
    <source>
        <dbReference type="Google" id="ProtNLM"/>
    </source>
</evidence>
<accession>A0A0B7GYT7</accession>
<keyword evidence="3" id="KW-1185">Reference proteome</keyword>